<feature type="domain" description="MULE transposase" evidence="6">
    <location>
        <begin position="195"/>
        <end position="292"/>
    </location>
</feature>
<name>A0A821BFK7_9BILA</name>
<sequence>MNATTESSDKENIKISFVKSNKGQSLLLLNDYLYKCNKKTNTKKYWQCISNGCTVYLHTDTNDKYLGGDVPEHDHESNPELVEVRQVRQKIKERALQEIIPISIIYEQETSKASISSTTLAILPTSHEIYPSVAKARQKVVPLLPNCCSFDIPDDYKHAIDGNRFLLADELLARRERLLIFASDHQLDLLFQSPVIYMDGTFSKSPPHFMQVYIIHAVLFDICVPCVFCLLVNKKALTYRHIFLELKEKAKERGKVFSPITIMSDFESGVIPVLKSEFPSSKHYGCFFHFCQAVYRQIQHLGKQKDYSSNESFRLLCRKLMALALMPYEQVINSFNEIQADADLLPDHPMEELLLYFEKNWLNIIDLWNVSARDSRTNNVCEGYHNRMNSRIYKSHPNIWNFIKFMQNEERRVHCITIQWAAGAARKKNIRTSVIQHRINTLFNRYDNSLINASDLLTGLSHVVARKVK</sequence>
<gene>
    <name evidence="7" type="ORF">TSG867_LOCUS27414</name>
</gene>
<evidence type="ECO:0000256" key="1">
    <source>
        <dbReference type="ARBA" id="ARBA00022723"/>
    </source>
</evidence>
<dbReference type="EMBL" id="CAJOBQ010003115">
    <property type="protein sequence ID" value="CAF4594279.1"/>
    <property type="molecule type" value="Genomic_DNA"/>
</dbReference>
<evidence type="ECO:0000259" key="6">
    <source>
        <dbReference type="Pfam" id="PF10551"/>
    </source>
</evidence>
<accession>A0A821BFK7</accession>
<dbReference type="Pfam" id="PF04500">
    <property type="entry name" value="FLYWCH"/>
    <property type="match status" value="1"/>
</dbReference>
<evidence type="ECO:0000313" key="8">
    <source>
        <dbReference type="Proteomes" id="UP000663862"/>
    </source>
</evidence>
<keyword evidence="4" id="KW-0812">Transmembrane</keyword>
<evidence type="ECO:0000313" key="7">
    <source>
        <dbReference type="EMBL" id="CAF4594279.1"/>
    </source>
</evidence>
<evidence type="ECO:0000256" key="4">
    <source>
        <dbReference type="SAM" id="Phobius"/>
    </source>
</evidence>
<dbReference type="PANTHER" id="PTHR47160">
    <property type="entry name" value="PUTATIVE-RELATED"/>
    <property type="match status" value="1"/>
</dbReference>
<feature type="domain" description="FLYWCH-type" evidence="5">
    <location>
        <begin position="17"/>
        <end position="66"/>
    </location>
</feature>
<proteinExistence type="predicted"/>
<dbReference type="AlphaFoldDB" id="A0A821BFK7"/>
<organism evidence="7 8">
    <name type="scientific">Rotaria socialis</name>
    <dbReference type="NCBI Taxonomy" id="392032"/>
    <lineage>
        <taxon>Eukaryota</taxon>
        <taxon>Metazoa</taxon>
        <taxon>Spiralia</taxon>
        <taxon>Gnathifera</taxon>
        <taxon>Rotifera</taxon>
        <taxon>Eurotatoria</taxon>
        <taxon>Bdelloidea</taxon>
        <taxon>Philodinida</taxon>
        <taxon>Philodinidae</taxon>
        <taxon>Rotaria</taxon>
    </lineage>
</organism>
<dbReference type="Proteomes" id="UP000663862">
    <property type="component" value="Unassembled WGS sequence"/>
</dbReference>
<evidence type="ECO:0008006" key="9">
    <source>
        <dbReference type="Google" id="ProtNLM"/>
    </source>
</evidence>
<evidence type="ECO:0000256" key="3">
    <source>
        <dbReference type="ARBA" id="ARBA00022833"/>
    </source>
</evidence>
<keyword evidence="4" id="KW-1133">Transmembrane helix</keyword>
<keyword evidence="2" id="KW-0863">Zinc-finger</keyword>
<dbReference type="PANTHER" id="PTHR47160:SF10">
    <property type="entry name" value="MULE TRANSPOSASE DOMAIN-CONTAINING PROTEIN"/>
    <property type="match status" value="1"/>
</dbReference>
<evidence type="ECO:0000256" key="2">
    <source>
        <dbReference type="ARBA" id="ARBA00022771"/>
    </source>
</evidence>
<keyword evidence="1" id="KW-0479">Metal-binding</keyword>
<dbReference type="InterPro" id="IPR007588">
    <property type="entry name" value="Znf_FLYWCH"/>
</dbReference>
<dbReference type="GO" id="GO:0008270">
    <property type="term" value="F:zinc ion binding"/>
    <property type="evidence" value="ECO:0007669"/>
    <property type="project" value="UniProtKB-KW"/>
</dbReference>
<keyword evidence="3" id="KW-0862">Zinc</keyword>
<feature type="transmembrane region" description="Helical" evidence="4">
    <location>
        <begin position="213"/>
        <end position="232"/>
    </location>
</feature>
<dbReference type="Pfam" id="PF10551">
    <property type="entry name" value="MULE"/>
    <property type="match status" value="1"/>
</dbReference>
<reference evidence="7" key="1">
    <citation type="submission" date="2021-02" db="EMBL/GenBank/DDBJ databases">
        <authorList>
            <person name="Nowell W R."/>
        </authorList>
    </citation>
    <scope>NUCLEOTIDE SEQUENCE</scope>
</reference>
<evidence type="ECO:0000259" key="5">
    <source>
        <dbReference type="Pfam" id="PF04500"/>
    </source>
</evidence>
<dbReference type="Gene3D" id="2.20.25.240">
    <property type="match status" value="1"/>
</dbReference>
<protein>
    <recommendedName>
        <fullName evidence="9">MULE transposase domain-containing protein</fullName>
    </recommendedName>
</protein>
<dbReference type="InterPro" id="IPR018289">
    <property type="entry name" value="MULE_transposase_dom"/>
</dbReference>
<keyword evidence="4" id="KW-0472">Membrane</keyword>
<comment type="caution">
    <text evidence="7">The sequence shown here is derived from an EMBL/GenBank/DDBJ whole genome shotgun (WGS) entry which is preliminary data.</text>
</comment>